<feature type="binding site" evidence="8">
    <location>
        <position position="59"/>
    </location>
    <ligand>
        <name>ATP</name>
        <dbReference type="ChEBI" id="CHEBI:30616"/>
    </ligand>
</feature>
<evidence type="ECO:0000256" key="5">
    <source>
        <dbReference type="ARBA" id="ARBA00022741"/>
    </source>
</evidence>
<name>A0A2U1PA01_ARTAN</name>
<dbReference type="InterPro" id="IPR036404">
    <property type="entry name" value="Jacalin-like_lectin_dom_sf"/>
</dbReference>
<dbReference type="Proteomes" id="UP000245207">
    <property type="component" value="Unassembled WGS sequence"/>
</dbReference>
<evidence type="ECO:0000313" key="13">
    <source>
        <dbReference type="Proteomes" id="UP000245207"/>
    </source>
</evidence>
<keyword evidence="5 8" id="KW-0547">Nucleotide-binding</keyword>
<evidence type="ECO:0000256" key="8">
    <source>
        <dbReference type="PROSITE-ProRule" id="PRU10141"/>
    </source>
</evidence>
<evidence type="ECO:0000259" key="11">
    <source>
        <dbReference type="PROSITE" id="PS51752"/>
    </source>
</evidence>
<dbReference type="InterPro" id="IPR017441">
    <property type="entry name" value="Protein_kinase_ATP_BS"/>
</dbReference>
<dbReference type="Gene3D" id="2.100.10.30">
    <property type="entry name" value="Jacalin-like lectin domain"/>
    <property type="match status" value="1"/>
</dbReference>
<dbReference type="AlphaFoldDB" id="A0A2U1PA01"/>
<dbReference type="Gene3D" id="3.30.200.20">
    <property type="entry name" value="Phosphorylase Kinase, domain 1"/>
    <property type="match status" value="1"/>
</dbReference>
<comment type="similarity">
    <text evidence="1">Belongs to the jacalin lectin family.</text>
</comment>
<dbReference type="InterPro" id="IPR011009">
    <property type="entry name" value="Kinase-like_dom_sf"/>
</dbReference>
<dbReference type="GO" id="GO:0004714">
    <property type="term" value="F:transmembrane receptor protein tyrosine kinase activity"/>
    <property type="evidence" value="ECO:0007669"/>
    <property type="project" value="InterPro"/>
</dbReference>
<dbReference type="InterPro" id="IPR001229">
    <property type="entry name" value="Jacalin-like_lectin_dom"/>
</dbReference>
<dbReference type="SUPFAM" id="SSF51101">
    <property type="entry name" value="Mannose-binding lectins"/>
    <property type="match status" value="1"/>
</dbReference>
<dbReference type="SUPFAM" id="SSF56112">
    <property type="entry name" value="Protein kinase-like (PK-like)"/>
    <property type="match status" value="1"/>
</dbReference>
<sequence>MTDSQKLARNPLKIRLEEIKLATNNFAVNNLIGQGGFGRVYKGQLKSSSGETDTDVAIKMLDVKYGQGQHEFGTEILLLANYKHNNIVSLVGFCDEEGKKALVYKHEAHGSLDMYLAKTDLISWEQRLRICLGAAHGLEYLHGSDGARGHRVIHRDIKSSNILLDANWEAKISDFGLAKLGLTSQETSGSSVIYTNAAGTLGYLDPQYQKTGILTKESDVFSFGMVMLEVLSGRLGIVDCHDERRFLQEWAKTCYQAGELDKLIIPDLLKQMNSLSLEKFSKIAFECLNDDRKKRPTMTSVVHELKGALEFQIGQLVHTEMWGDTRGKPYSYLFINNRKLRKIIIRHGELIIHRHADHCLHAITFVVEDINGSSYSSNQYGGDGGTITNFTIDPPHLGKIHIDAKYEISEIILDVDEEVIGISGTVGRWEIWDPLNHNRLISSLCFKTNKKNYEVGVPRHIFSKFSESWGVGSLAGFHGHYGYYLDGIGCCLKNSNASI</sequence>
<dbReference type="Gene3D" id="1.10.510.10">
    <property type="entry name" value="Transferase(Phosphotransferase) domain 1"/>
    <property type="match status" value="1"/>
</dbReference>
<dbReference type="InterPro" id="IPR001245">
    <property type="entry name" value="Ser-Thr/Tyr_kinase_cat_dom"/>
</dbReference>
<dbReference type="PANTHER" id="PTHR27003">
    <property type="entry name" value="OS07G0166700 PROTEIN"/>
    <property type="match status" value="1"/>
</dbReference>
<dbReference type="SMART" id="SM00220">
    <property type="entry name" value="S_TKc"/>
    <property type="match status" value="1"/>
</dbReference>
<protein>
    <submittedName>
        <fullName evidence="12">Jacalin-like lectin domain-containing protein</fullName>
    </submittedName>
</protein>
<accession>A0A2U1PA01</accession>
<keyword evidence="4 12" id="KW-0430">Lectin</keyword>
<gene>
    <name evidence="12" type="ORF">CTI12_AA177280</name>
</gene>
<evidence type="ECO:0000256" key="4">
    <source>
        <dbReference type="ARBA" id="ARBA00022734"/>
    </source>
</evidence>
<comment type="caution">
    <text evidence="12">The sequence shown here is derived from an EMBL/GenBank/DDBJ whole genome shotgun (WGS) entry which is preliminary data.</text>
</comment>
<keyword evidence="6" id="KW-0418">Kinase</keyword>
<dbReference type="PANTHER" id="PTHR27003:SF467">
    <property type="entry name" value="PROTEIN KINASE DOMAIN-CONTAINING PROTEIN"/>
    <property type="match status" value="1"/>
</dbReference>
<keyword evidence="2 9" id="KW-0723">Serine/threonine-protein kinase</keyword>
<dbReference type="PROSITE" id="PS00108">
    <property type="entry name" value="PROTEIN_KINASE_ST"/>
    <property type="match status" value="1"/>
</dbReference>
<dbReference type="GO" id="GO:0004674">
    <property type="term" value="F:protein serine/threonine kinase activity"/>
    <property type="evidence" value="ECO:0007669"/>
    <property type="project" value="UniProtKB-KW"/>
</dbReference>
<evidence type="ECO:0000256" key="7">
    <source>
        <dbReference type="ARBA" id="ARBA00022840"/>
    </source>
</evidence>
<reference evidence="12 13" key="1">
    <citation type="journal article" date="2018" name="Mol. Plant">
        <title>The genome of Artemisia annua provides insight into the evolution of Asteraceae family and artemisinin biosynthesis.</title>
        <authorList>
            <person name="Shen Q."/>
            <person name="Zhang L."/>
            <person name="Liao Z."/>
            <person name="Wang S."/>
            <person name="Yan T."/>
            <person name="Shi P."/>
            <person name="Liu M."/>
            <person name="Fu X."/>
            <person name="Pan Q."/>
            <person name="Wang Y."/>
            <person name="Lv Z."/>
            <person name="Lu X."/>
            <person name="Zhang F."/>
            <person name="Jiang W."/>
            <person name="Ma Y."/>
            <person name="Chen M."/>
            <person name="Hao X."/>
            <person name="Li L."/>
            <person name="Tang Y."/>
            <person name="Lv G."/>
            <person name="Zhou Y."/>
            <person name="Sun X."/>
            <person name="Brodelius P.E."/>
            <person name="Rose J.K.C."/>
            <person name="Tang K."/>
        </authorList>
    </citation>
    <scope>NUCLEOTIDE SEQUENCE [LARGE SCALE GENOMIC DNA]</scope>
    <source>
        <strain evidence="13">cv. Huhao1</strain>
        <tissue evidence="12">Leaf</tissue>
    </source>
</reference>
<evidence type="ECO:0000259" key="10">
    <source>
        <dbReference type="PROSITE" id="PS50011"/>
    </source>
</evidence>
<dbReference type="GO" id="GO:0005524">
    <property type="term" value="F:ATP binding"/>
    <property type="evidence" value="ECO:0007669"/>
    <property type="project" value="UniProtKB-UniRule"/>
</dbReference>
<dbReference type="GO" id="GO:0009506">
    <property type="term" value="C:plasmodesma"/>
    <property type="evidence" value="ECO:0007669"/>
    <property type="project" value="TreeGrafter"/>
</dbReference>
<dbReference type="PROSITE" id="PS50011">
    <property type="entry name" value="PROTEIN_KINASE_DOM"/>
    <property type="match status" value="1"/>
</dbReference>
<dbReference type="EMBL" id="PKPP01001457">
    <property type="protein sequence ID" value="PWA82585.1"/>
    <property type="molecule type" value="Genomic_DNA"/>
</dbReference>
<evidence type="ECO:0000313" key="12">
    <source>
        <dbReference type="EMBL" id="PWA82585.1"/>
    </source>
</evidence>
<evidence type="ECO:0000256" key="1">
    <source>
        <dbReference type="ARBA" id="ARBA00006568"/>
    </source>
</evidence>
<feature type="domain" description="Jacalin-type lectin" evidence="11">
    <location>
        <begin position="316"/>
        <end position="494"/>
    </location>
</feature>
<evidence type="ECO:0000256" key="3">
    <source>
        <dbReference type="ARBA" id="ARBA00022679"/>
    </source>
</evidence>
<dbReference type="STRING" id="35608.A0A2U1PA01"/>
<comment type="similarity">
    <text evidence="9">Belongs to the protein kinase superfamily.</text>
</comment>
<evidence type="ECO:0000256" key="9">
    <source>
        <dbReference type="RuleBase" id="RU000304"/>
    </source>
</evidence>
<dbReference type="FunFam" id="3.30.200.20:FF:000039">
    <property type="entry name" value="receptor-like protein kinase FERONIA"/>
    <property type="match status" value="1"/>
</dbReference>
<dbReference type="PROSITE" id="PS00107">
    <property type="entry name" value="PROTEIN_KINASE_ATP"/>
    <property type="match status" value="1"/>
</dbReference>
<keyword evidence="13" id="KW-1185">Reference proteome</keyword>
<dbReference type="PROSITE" id="PS51752">
    <property type="entry name" value="JACALIN_LECTIN"/>
    <property type="match status" value="1"/>
</dbReference>
<organism evidence="12 13">
    <name type="scientific">Artemisia annua</name>
    <name type="common">Sweet wormwood</name>
    <dbReference type="NCBI Taxonomy" id="35608"/>
    <lineage>
        <taxon>Eukaryota</taxon>
        <taxon>Viridiplantae</taxon>
        <taxon>Streptophyta</taxon>
        <taxon>Embryophyta</taxon>
        <taxon>Tracheophyta</taxon>
        <taxon>Spermatophyta</taxon>
        <taxon>Magnoliopsida</taxon>
        <taxon>eudicotyledons</taxon>
        <taxon>Gunneridae</taxon>
        <taxon>Pentapetalae</taxon>
        <taxon>asterids</taxon>
        <taxon>campanulids</taxon>
        <taxon>Asterales</taxon>
        <taxon>Asteraceae</taxon>
        <taxon>Asteroideae</taxon>
        <taxon>Anthemideae</taxon>
        <taxon>Artemisiinae</taxon>
        <taxon>Artemisia</taxon>
    </lineage>
</organism>
<dbReference type="OrthoDB" id="4062651at2759"/>
<dbReference type="InterPro" id="IPR000719">
    <property type="entry name" value="Prot_kinase_dom"/>
</dbReference>
<evidence type="ECO:0000256" key="6">
    <source>
        <dbReference type="ARBA" id="ARBA00022777"/>
    </source>
</evidence>
<evidence type="ECO:0000256" key="2">
    <source>
        <dbReference type="ARBA" id="ARBA00022527"/>
    </source>
</evidence>
<keyword evidence="3" id="KW-0808">Transferase</keyword>
<proteinExistence type="inferred from homology"/>
<dbReference type="GO" id="GO:0030246">
    <property type="term" value="F:carbohydrate binding"/>
    <property type="evidence" value="ECO:0007669"/>
    <property type="project" value="UniProtKB-KW"/>
</dbReference>
<keyword evidence="7 8" id="KW-0067">ATP-binding</keyword>
<dbReference type="GO" id="GO:0005886">
    <property type="term" value="C:plasma membrane"/>
    <property type="evidence" value="ECO:0007669"/>
    <property type="project" value="TreeGrafter"/>
</dbReference>
<dbReference type="Pfam" id="PF01419">
    <property type="entry name" value="Jacalin"/>
    <property type="match status" value="1"/>
</dbReference>
<feature type="domain" description="Protein kinase" evidence="10">
    <location>
        <begin position="26"/>
        <end position="306"/>
    </location>
</feature>
<dbReference type="Pfam" id="PF07714">
    <property type="entry name" value="PK_Tyr_Ser-Thr"/>
    <property type="match status" value="1"/>
</dbReference>
<dbReference type="InterPro" id="IPR045272">
    <property type="entry name" value="ANXUR1/2-like"/>
</dbReference>
<dbReference type="InterPro" id="IPR008271">
    <property type="entry name" value="Ser/Thr_kinase_AS"/>
</dbReference>